<proteinExistence type="predicted"/>
<reference evidence="2 3" key="1">
    <citation type="submission" date="2020-08" db="EMBL/GenBank/DDBJ databases">
        <title>Whole genome shotgun sequence of Actinoplanes ianthinogenes NBRC 13996.</title>
        <authorList>
            <person name="Komaki H."/>
            <person name="Tamura T."/>
        </authorList>
    </citation>
    <scope>NUCLEOTIDE SEQUENCE [LARGE SCALE GENOMIC DNA]</scope>
    <source>
        <strain evidence="2 3">NBRC 13996</strain>
    </source>
</reference>
<sequence>MNPKLTEPPARTDPADGRNVTLDPACDIDTDPEVTETASPPGTVNATVQSTAAPVPLFTTCTLPRYPESSRA</sequence>
<evidence type="ECO:0000256" key="1">
    <source>
        <dbReference type="SAM" id="MobiDB-lite"/>
    </source>
</evidence>
<evidence type="ECO:0000313" key="2">
    <source>
        <dbReference type="EMBL" id="BCJ41643.1"/>
    </source>
</evidence>
<feature type="region of interest" description="Disordered" evidence="1">
    <location>
        <begin position="1"/>
        <end position="47"/>
    </location>
</feature>
<gene>
    <name evidence="2" type="ORF">Aiant_23000</name>
</gene>
<keyword evidence="3" id="KW-1185">Reference proteome</keyword>
<dbReference type="Proteomes" id="UP000676967">
    <property type="component" value="Chromosome"/>
</dbReference>
<evidence type="ECO:0000313" key="3">
    <source>
        <dbReference type="Proteomes" id="UP000676967"/>
    </source>
</evidence>
<accession>A0ABM7LQY4</accession>
<name>A0ABM7LQY4_9ACTN</name>
<feature type="compositionally biased region" description="Polar residues" evidence="1">
    <location>
        <begin position="36"/>
        <end position="47"/>
    </location>
</feature>
<protein>
    <submittedName>
        <fullName evidence="2">Uncharacterized protein</fullName>
    </submittedName>
</protein>
<organism evidence="2 3">
    <name type="scientific">Actinoplanes ianthinogenes</name>
    <dbReference type="NCBI Taxonomy" id="122358"/>
    <lineage>
        <taxon>Bacteria</taxon>
        <taxon>Bacillati</taxon>
        <taxon>Actinomycetota</taxon>
        <taxon>Actinomycetes</taxon>
        <taxon>Micromonosporales</taxon>
        <taxon>Micromonosporaceae</taxon>
        <taxon>Actinoplanes</taxon>
    </lineage>
</organism>
<dbReference type="EMBL" id="AP023356">
    <property type="protein sequence ID" value="BCJ41643.1"/>
    <property type="molecule type" value="Genomic_DNA"/>
</dbReference>